<protein>
    <submittedName>
        <fullName evidence="15">Transient receptor potential cation channel protein painless</fullName>
    </submittedName>
</protein>
<dbReference type="PANTHER" id="PTHR47143">
    <property type="entry name" value="TRANSIENT RECEPTOR POTENTIAL CATION CHANNEL PROTEIN PAINLESS"/>
    <property type="match status" value="1"/>
</dbReference>
<dbReference type="EMBL" id="HBUF01247210">
    <property type="protein sequence ID" value="CAG6678835.1"/>
    <property type="molecule type" value="Transcribed_RNA"/>
</dbReference>
<dbReference type="EMBL" id="HBUF01357798">
    <property type="protein sequence ID" value="CAG6718707.1"/>
    <property type="molecule type" value="Transcribed_RNA"/>
</dbReference>
<feature type="coiled-coil region" evidence="12">
    <location>
        <begin position="920"/>
        <end position="950"/>
    </location>
</feature>
<dbReference type="InterPro" id="IPR002110">
    <property type="entry name" value="Ankyrin_rpt"/>
</dbReference>
<keyword evidence="4 13" id="KW-0812">Transmembrane</keyword>
<comment type="subcellular location">
    <subcellularLocation>
        <location evidence="1">Membrane</location>
        <topology evidence="1">Multi-pass membrane protein</topology>
    </subcellularLocation>
</comment>
<feature type="transmembrane region" description="Helical" evidence="13">
    <location>
        <begin position="751"/>
        <end position="773"/>
    </location>
</feature>
<dbReference type="EMBL" id="HBUF01002675">
    <property type="protein sequence ID" value="CAG6606232.1"/>
    <property type="molecule type" value="Transcribed_RNA"/>
</dbReference>
<evidence type="ECO:0000256" key="7">
    <source>
        <dbReference type="ARBA" id="ARBA00023043"/>
    </source>
</evidence>
<evidence type="ECO:0000256" key="1">
    <source>
        <dbReference type="ARBA" id="ARBA00004141"/>
    </source>
</evidence>
<evidence type="ECO:0000256" key="12">
    <source>
        <dbReference type="SAM" id="Coils"/>
    </source>
</evidence>
<feature type="transmembrane region" description="Helical" evidence="13">
    <location>
        <begin position="590"/>
        <end position="613"/>
    </location>
</feature>
<evidence type="ECO:0000256" key="2">
    <source>
        <dbReference type="ARBA" id="ARBA00022448"/>
    </source>
</evidence>
<keyword evidence="3" id="KW-0716">Sensory transduction</keyword>
<feature type="transmembrane region" description="Helical" evidence="13">
    <location>
        <begin position="689"/>
        <end position="707"/>
    </location>
</feature>
<dbReference type="AlphaFoldDB" id="A0A8D9BGH8"/>
<feature type="repeat" description="ANK" evidence="11">
    <location>
        <begin position="271"/>
        <end position="303"/>
    </location>
</feature>
<keyword evidence="5" id="KW-0677">Repeat</keyword>
<dbReference type="PROSITE" id="PS50297">
    <property type="entry name" value="ANK_REP_REGION"/>
    <property type="match status" value="1"/>
</dbReference>
<evidence type="ECO:0000256" key="3">
    <source>
        <dbReference type="ARBA" id="ARBA00022606"/>
    </source>
</evidence>
<evidence type="ECO:0000256" key="11">
    <source>
        <dbReference type="PROSITE-ProRule" id="PRU00023"/>
    </source>
</evidence>
<proteinExistence type="predicted"/>
<dbReference type="Pfam" id="PF12796">
    <property type="entry name" value="Ank_2"/>
    <property type="match status" value="3"/>
</dbReference>
<dbReference type="EMBL" id="HBUF01247209">
    <property type="protein sequence ID" value="CAG6678834.1"/>
    <property type="molecule type" value="Transcribed_RNA"/>
</dbReference>
<feature type="transmembrane region" description="Helical" evidence="13">
    <location>
        <begin position="785"/>
        <end position="804"/>
    </location>
</feature>
<keyword evidence="15" id="KW-0675">Receptor</keyword>
<dbReference type="SMART" id="SM00248">
    <property type="entry name" value="ANK"/>
    <property type="match status" value="8"/>
</dbReference>
<organism evidence="15">
    <name type="scientific">Cacopsylla melanoneura</name>
    <dbReference type="NCBI Taxonomy" id="428564"/>
    <lineage>
        <taxon>Eukaryota</taxon>
        <taxon>Metazoa</taxon>
        <taxon>Ecdysozoa</taxon>
        <taxon>Arthropoda</taxon>
        <taxon>Hexapoda</taxon>
        <taxon>Insecta</taxon>
        <taxon>Pterygota</taxon>
        <taxon>Neoptera</taxon>
        <taxon>Paraneoptera</taxon>
        <taxon>Hemiptera</taxon>
        <taxon>Sternorrhyncha</taxon>
        <taxon>Psylloidea</taxon>
        <taxon>Psyllidae</taxon>
        <taxon>Psyllinae</taxon>
        <taxon>Cacopsylla</taxon>
    </lineage>
</organism>
<dbReference type="PROSITE" id="PS50088">
    <property type="entry name" value="ANK_REPEAT"/>
    <property type="match status" value="3"/>
</dbReference>
<evidence type="ECO:0000256" key="10">
    <source>
        <dbReference type="ARBA" id="ARBA00023303"/>
    </source>
</evidence>
<feature type="domain" description="Ion transport" evidence="14">
    <location>
        <begin position="545"/>
        <end position="780"/>
    </location>
</feature>
<dbReference type="Pfam" id="PF00023">
    <property type="entry name" value="Ank"/>
    <property type="match status" value="1"/>
</dbReference>
<keyword evidence="9 13" id="KW-0472">Membrane</keyword>
<dbReference type="EMBL" id="HBUF01357799">
    <property type="protein sequence ID" value="CAG6718708.1"/>
    <property type="molecule type" value="Transcribed_RNA"/>
</dbReference>
<dbReference type="GO" id="GO:0034703">
    <property type="term" value="C:cation channel complex"/>
    <property type="evidence" value="ECO:0007669"/>
    <property type="project" value="UniProtKB-ARBA"/>
</dbReference>
<dbReference type="InterPro" id="IPR052076">
    <property type="entry name" value="TRP_cation_channel"/>
</dbReference>
<keyword evidence="7 11" id="KW-0040">ANK repeat</keyword>
<evidence type="ECO:0000256" key="8">
    <source>
        <dbReference type="ARBA" id="ARBA00023065"/>
    </source>
</evidence>
<sequence length="964" mass="110450">MTEDDLESHKKLLVRGGSLCTPDPYHQLLTALQEHDLESFRNILHQGVKREFLDPDHWYEDPHYGSLLDIACRSCGNSLYIEELLLYSADPNKINRIRHKGPLHSIVEIGDKETLQVLLKHERTNVNLLDATGSSALHIVSKNNKFELLHILLNHAKIRVNQINKKGQTAIYLAALGRHKDIVLALLKHKGINVDSAKTAQGKTARDVIVEKLPELEADIPHQSAATEEIPETNQLFLYLHQNDEESFMSCLANMKNESKDIEEIINSNDGSYTFLQYASEFGFVQSVNLLLELGANPNKTNPNNIKTPIMIAAYRGYFEIVRLLCEVDKTSFEPINDETVLHCVIQGINTCHEYLETKKKHIDHNKCFKYLLNNIRRDKINLDQTDNKGNTVLHYAAKNGNPELILMLLRHGIYIGTRNKFNEPALQDIPPRVLETYLDECLQTNNMRKEDPKYELIFRYNFLVPPKIENFDTQDPEVGLQMEPAIGQAPELATVSETDPLLYMSQSKELRPLLCHPVLTSFIHLKWFSIRRFFYINLSFYLTFWLLLSAYILTFYVNQKSSSLMRNATDPTDINEDNVQDGRLLTSDVILRLLLLLCLVIFIARELFQIIVSPLRYFKSLENWLEISLILVTAIILLSSSSYNQNQISAIAILLSWAELVLLIGRYPSLSTYIEMFKTVSWNFLKFLAWYSILILAFALSFYTLFKDDTTDGNVFFDPGNSIFKTIVMLTGEFDAASIPFSDHPVTGHLLFVLFVFLIAIILFNLLNGLAVSDTQAIRTDSLLLGYISIVKLVSYIETIAIGDPTFRRLFRKAKTACCFTAESCNNVQLRRSKVFSGRVNLFPDIIPDQEIIVYPNKDSKVDFSSLNPKRKLHSSMSSLDTSCYTQCKQYHMDKEIIRAAKAIIHDRETKSDSIQEMFSDYTFRLNQYENKLENLEKTSLRNQKILEEILSTLKAKQDSDSD</sequence>
<keyword evidence="12" id="KW-0175">Coiled coil</keyword>
<dbReference type="GO" id="GO:0005216">
    <property type="term" value="F:monoatomic ion channel activity"/>
    <property type="evidence" value="ECO:0007669"/>
    <property type="project" value="InterPro"/>
</dbReference>
<dbReference type="EMBL" id="HBUF01640178">
    <property type="protein sequence ID" value="CAG6784847.1"/>
    <property type="molecule type" value="Transcribed_RNA"/>
</dbReference>
<dbReference type="PANTHER" id="PTHR47143:SF4">
    <property type="entry name" value="TRANSIENT RECEPTOR POTENTIAL CATION CHANNEL PROTEIN PAINLESS"/>
    <property type="match status" value="1"/>
</dbReference>
<feature type="transmembrane region" description="Helical" evidence="13">
    <location>
        <begin position="534"/>
        <end position="558"/>
    </location>
</feature>
<keyword evidence="8" id="KW-0406">Ion transport</keyword>
<evidence type="ECO:0000256" key="6">
    <source>
        <dbReference type="ARBA" id="ARBA00022989"/>
    </source>
</evidence>
<evidence type="ECO:0000313" key="15">
    <source>
        <dbReference type="EMBL" id="CAG6784849.1"/>
    </source>
</evidence>
<evidence type="ECO:0000256" key="4">
    <source>
        <dbReference type="ARBA" id="ARBA00022692"/>
    </source>
</evidence>
<keyword evidence="2" id="KW-0813">Transport</keyword>
<feature type="repeat" description="ANK" evidence="11">
    <location>
        <begin position="166"/>
        <end position="199"/>
    </location>
</feature>
<reference evidence="15" key="1">
    <citation type="submission" date="2021-05" db="EMBL/GenBank/DDBJ databases">
        <authorList>
            <person name="Alioto T."/>
            <person name="Alioto T."/>
            <person name="Gomez Garrido J."/>
        </authorList>
    </citation>
    <scope>NUCLEOTIDE SEQUENCE</scope>
</reference>
<feature type="repeat" description="ANK" evidence="11">
    <location>
        <begin position="389"/>
        <end position="421"/>
    </location>
</feature>
<dbReference type="InterPro" id="IPR036770">
    <property type="entry name" value="Ankyrin_rpt-contain_sf"/>
</dbReference>
<evidence type="ECO:0000259" key="14">
    <source>
        <dbReference type="Pfam" id="PF00520"/>
    </source>
</evidence>
<feature type="transmembrane region" description="Helical" evidence="13">
    <location>
        <begin position="649"/>
        <end position="668"/>
    </location>
</feature>
<accession>A0A8D9BGH8</accession>
<name>A0A8D9BGH8_9HEMI</name>
<evidence type="ECO:0000256" key="5">
    <source>
        <dbReference type="ARBA" id="ARBA00022737"/>
    </source>
</evidence>
<dbReference type="SUPFAM" id="SSF81324">
    <property type="entry name" value="Voltage-gated potassium channels"/>
    <property type="match status" value="1"/>
</dbReference>
<dbReference type="InterPro" id="IPR005821">
    <property type="entry name" value="Ion_trans_dom"/>
</dbReference>
<dbReference type="SUPFAM" id="SSF48403">
    <property type="entry name" value="Ankyrin repeat"/>
    <property type="match status" value="2"/>
</dbReference>
<dbReference type="EMBL" id="HBUF01640180">
    <property type="protein sequence ID" value="CAG6784849.1"/>
    <property type="molecule type" value="Transcribed_RNA"/>
</dbReference>
<dbReference type="Gene3D" id="1.25.40.20">
    <property type="entry name" value="Ankyrin repeat-containing domain"/>
    <property type="match status" value="2"/>
</dbReference>
<evidence type="ECO:0000256" key="9">
    <source>
        <dbReference type="ARBA" id="ARBA00023136"/>
    </source>
</evidence>
<dbReference type="Pfam" id="PF00520">
    <property type="entry name" value="Ion_trans"/>
    <property type="match status" value="1"/>
</dbReference>
<evidence type="ECO:0000256" key="13">
    <source>
        <dbReference type="SAM" id="Phobius"/>
    </source>
</evidence>
<keyword evidence="10" id="KW-0407">Ion channel</keyword>
<keyword evidence="6 13" id="KW-1133">Transmembrane helix</keyword>